<comment type="caution">
    <text evidence="4">The sequence shown here is derived from an EMBL/GenBank/DDBJ whole genome shotgun (WGS) entry which is preliminary data.</text>
</comment>
<dbReference type="PRINTS" id="PR00837">
    <property type="entry name" value="V5TPXLIKE"/>
</dbReference>
<evidence type="ECO:0000313" key="5">
    <source>
        <dbReference type="Proteomes" id="UP000007151"/>
    </source>
</evidence>
<keyword evidence="5" id="KW-1185">Reference proteome</keyword>
<dbReference type="SUPFAM" id="SSF55797">
    <property type="entry name" value="PR-1-like"/>
    <property type="match status" value="2"/>
</dbReference>
<dbReference type="CDD" id="cd05380">
    <property type="entry name" value="CAP_euk"/>
    <property type="match status" value="1"/>
</dbReference>
<dbReference type="InterPro" id="IPR014044">
    <property type="entry name" value="CAP_dom"/>
</dbReference>
<evidence type="ECO:0000313" key="4">
    <source>
        <dbReference type="EMBL" id="OWR41341.1"/>
    </source>
</evidence>
<dbReference type="eggNOG" id="KOG3017">
    <property type="taxonomic scope" value="Eukaryota"/>
</dbReference>
<accession>A0A212EIP5</accession>
<organism evidence="4 5">
    <name type="scientific">Danaus plexippus plexippus</name>
    <dbReference type="NCBI Taxonomy" id="278856"/>
    <lineage>
        <taxon>Eukaryota</taxon>
        <taxon>Metazoa</taxon>
        <taxon>Ecdysozoa</taxon>
        <taxon>Arthropoda</taxon>
        <taxon>Hexapoda</taxon>
        <taxon>Insecta</taxon>
        <taxon>Pterygota</taxon>
        <taxon>Neoptera</taxon>
        <taxon>Endopterygota</taxon>
        <taxon>Lepidoptera</taxon>
        <taxon>Glossata</taxon>
        <taxon>Ditrysia</taxon>
        <taxon>Papilionoidea</taxon>
        <taxon>Nymphalidae</taxon>
        <taxon>Danainae</taxon>
        <taxon>Danaini</taxon>
        <taxon>Danaina</taxon>
        <taxon>Danaus</taxon>
        <taxon>Danaus</taxon>
    </lineage>
</organism>
<sequence length="239" mass="26686">MLARGNLTDQPAASQMNSVIWDHELAAKARKWAGKYKFSHNPDTTVVLELSCKDIRTFVNGHNNRRLMLARGNLTDQPAASQMNSVIWDHELAAKARKWAGKYKFSHNPDTTVASGRFTTGENIYKVSSTDPNYQIKMDDALEAWFEEHKDYEYGPLSKDDFDSSGPAVGHYTQMVWSNSVYIGCGVSQRTENGGKVYYVVCNYGPSGNYLGQRPYKSGSASNALKCPNNCSKPYGNRC</sequence>
<comment type="subcellular location">
    <subcellularLocation>
        <location evidence="1">Secreted</location>
    </subcellularLocation>
</comment>
<feature type="domain" description="SCP" evidence="3">
    <location>
        <begin position="53"/>
        <end position="212"/>
    </location>
</feature>
<dbReference type="Gene3D" id="3.40.33.10">
    <property type="entry name" value="CAP"/>
    <property type="match status" value="2"/>
</dbReference>
<dbReference type="PANTHER" id="PTHR10334">
    <property type="entry name" value="CYSTEINE-RICH SECRETORY PROTEIN-RELATED"/>
    <property type="match status" value="1"/>
</dbReference>
<dbReference type="PROSITE" id="PS01009">
    <property type="entry name" value="CRISP_1"/>
    <property type="match status" value="1"/>
</dbReference>
<reference evidence="4 5" key="1">
    <citation type="journal article" date="2011" name="Cell">
        <title>The monarch butterfly genome yields insights into long-distance migration.</title>
        <authorList>
            <person name="Zhan S."/>
            <person name="Merlin C."/>
            <person name="Boore J.L."/>
            <person name="Reppert S.M."/>
        </authorList>
    </citation>
    <scope>NUCLEOTIDE SEQUENCE [LARGE SCALE GENOMIC DNA]</scope>
    <source>
        <strain evidence="4">F-2</strain>
    </source>
</reference>
<dbReference type="InterPro" id="IPR035940">
    <property type="entry name" value="CAP_sf"/>
</dbReference>
<dbReference type="EMBL" id="AGBW02014611">
    <property type="protein sequence ID" value="OWR41341.1"/>
    <property type="molecule type" value="Genomic_DNA"/>
</dbReference>
<gene>
    <name evidence="4" type="ORF">KGM_204517</name>
</gene>
<name>A0A212EIP5_DANPL</name>
<evidence type="ECO:0000256" key="1">
    <source>
        <dbReference type="ARBA" id="ARBA00004613"/>
    </source>
</evidence>
<evidence type="ECO:0000259" key="3">
    <source>
        <dbReference type="SMART" id="SM00198"/>
    </source>
</evidence>
<dbReference type="PRINTS" id="PR00838">
    <property type="entry name" value="V5ALLERGEN"/>
</dbReference>
<evidence type="ECO:0000256" key="2">
    <source>
        <dbReference type="ARBA" id="ARBA00022525"/>
    </source>
</evidence>
<proteinExistence type="predicted"/>
<dbReference type="PROSITE" id="PS01010">
    <property type="entry name" value="CRISP_2"/>
    <property type="match status" value="1"/>
</dbReference>
<dbReference type="InterPro" id="IPR001283">
    <property type="entry name" value="CRISP-related"/>
</dbReference>
<dbReference type="InParanoid" id="A0A212EIP5"/>
<dbReference type="Proteomes" id="UP000007151">
    <property type="component" value="Unassembled WGS sequence"/>
</dbReference>
<dbReference type="Pfam" id="PF00188">
    <property type="entry name" value="CAP"/>
    <property type="match status" value="1"/>
</dbReference>
<dbReference type="SMART" id="SM00198">
    <property type="entry name" value="SCP"/>
    <property type="match status" value="1"/>
</dbReference>
<dbReference type="KEGG" id="dpl:KGM_204517"/>
<dbReference type="FunCoup" id="A0A212EIP5">
    <property type="interactions" value="129"/>
</dbReference>
<dbReference type="GO" id="GO:0005576">
    <property type="term" value="C:extracellular region"/>
    <property type="evidence" value="ECO:0007669"/>
    <property type="project" value="UniProtKB-SubCell"/>
</dbReference>
<protein>
    <submittedName>
        <fullName evidence="4">SCP-related protein</fullName>
    </submittedName>
</protein>
<keyword evidence="2" id="KW-0964">Secreted</keyword>
<dbReference type="AlphaFoldDB" id="A0A212EIP5"/>
<dbReference type="InterPro" id="IPR002413">
    <property type="entry name" value="V5_allergen-like"/>
</dbReference>
<dbReference type="InterPro" id="IPR018244">
    <property type="entry name" value="Allrgn_V5/Tpx1_CS"/>
</dbReference>